<accession>A0A2A6FPA4</accession>
<dbReference type="AlphaFoldDB" id="A0A2A6FPA4"/>
<dbReference type="Proteomes" id="UP000219994">
    <property type="component" value="Unassembled WGS sequence"/>
</dbReference>
<protein>
    <submittedName>
        <fullName evidence="1">Uncharacterized protein</fullName>
    </submittedName>
</protein>
<name>A0A2A6FPA4_9MICO</name>
<organism evidence="1 2">
    <name type="scientific">Candidatus Lumbricidiphila eiseniae</name>
    <dbReference type="NCBI Taxonomy" id="1969409"/>
    <lineage>
        <taxon>Bacteria</taxon>
        <taxon>Bacillati</taxon>
        <taxon>Actinomycetota</taxon>
        <taxon>Actinomycetes</taxon>
        <taxon>Micrococcales</taxon>
        <taxon>Microbacteriaceae</taxon>
        <taxon>Candidatus Lumbricidiphila</taxon>
    </lineage>
</organism>
<reference evidence="2" key="1">
    <citation type="submission" date="2017-03" db="EMBL/GenBank/DDBJ databases">
        <authorList>
            <person name="Lund M.B."/>
        </authorList>
    </citation>
    <scope>NUCLEOTIDE SEQUENCE [LARGE SCALE GENOMIC DNA]</scope>
</reference>
<dbReference type="EMBL" id="NAEP01000051">
    <property type="protein sequence ID" value="PDQ34517.1"/>
    <property type="molecule type" value="Genomic_DNA"/>
</dbReference>
<dbReference type="Gene3D" id="3.40.50.2300">
    <property type="match status" value="1"/>
</dbReference>
<sequence>MVAGKLIGGRGRVLVIVFKVGGSTSDVRQRGVEDRFKAHSGIIYLGVRINDSDPVKAASIVLVSFAVSSEPVFR</sequence>
<comment type="caution">
    <text evidence="1">The sequence shown here is derived from an EMBL/GenBank/DDBJ whole genome shotgun (WGS) entry which is preliminary data.</text>
</comment>
<evidence type="ECO:0000313" key="2">
    <source>
        <dbReference type="Proteomes" id="UP000219994"/>
    </source>
</evidence>
<proteinExistence type="predicted"/>
<gene>
    <name evidence="1" type="ORF">B5766_10725</name>
</gene>
<evidence type="ECO:0000313" key="1">
    <source>
        <dbReference type="EMBL" id="PDQ34517.1"/>
    </source>
</evidence>